<organism evidence="8 9">
    <name type="scientific">Paenibacillus durus ATCC 35681</name>
    <dbReference type="NCBI Taxonomy" id="1333534"/>
    <lineage>
        <taxon>Bacteria</taxon>
        <taxon>Bacillati</taxon>
        <taxon>Bacillota</taxon>
        <taxon>Bacilli</taxon>
        <taxon>Bacillales</taxon>
        <taxon>Paenibacillaceae</taxon>
        <taxon>Paenibacillus</taxon>
    </lineage>
</organism>
<keyword evidence="4 6" id="KW-1133">Transmembrane helix</keyword>
<evidence type="ECO:0000256" key="2">
    <source>
        <dbReference type="ARBA" id="ARBA00008333"/>
    </source>
</evidence>
<evidence type="ECO:0000256" key="3">
    <source>
        <dbReference type="ARBA" id="ARBA00022692"/>
    </source>
</evidence>
<accession>A0A0F7CIR5</accession>
<feature type="transmembrane region" description="Helical" evidence="6">
    <location>
        <begin position="298"/>
        <end position="317"/>
    </location>
</feature>
<reference evidence="8 9" key="1">
    <citation type="submission" date="2015-03" db="EMBL/GenBank/DDBJ databases">
        <authorList>
            <person name="Abdul Halim M."/>
        </authorList>
    </citation>
    <scope>NUCLEOTIDE SEQUENCE [LARGE SCALE GENOMIC DNA]</scope>
    <source>
        <strain evidence="8 9">ATCC 35681</strain>
    </source>
</reference>
<proteinExistence type="inferred from homology"/>
<keyword evidence="7" id="KW-0732">Signal</keyword>
<keyword evidence="5 6" id="KW-0472">Membrane</keyword>
<dbReference type="GO" id="GO:0015093">
    <property type="term" value="F:ferrous iron transmembrane transporter activity"/>
    <property type="evidence" value="ECO:0007669"/>
    <property type="project" value="TreeGrafter"/>
</dbReference>
<sequence length="485" mass="53079">MPKLRITTLLIPLLIVLVFLPKQAAAASQGVENMKQAVIKITQAIDLAKQNLDKAKPAYEQFHDQWVDEEDSVKSDSLAAYKDIETQMGQVEYALLVNKQDEAITALVSLQQVLDKYTNGQYANVENVKEADITLSGFVSLLEQTKNAVQQQDQVSSLSLISKVRESWLSVEGNVVSQSSTVYSNTERDMVIANAMITDHKYDDASSLLTGMITYLTPLAQKSTYTLWDAAMIPIREGLEALLVVGALLAYVKKSNDQKGKLWIWVGVISGLIVSAALAVIVKYVFSSGAFGNNNFLIGGWTGLFAAVMLLYMSYWLHSKSNLKQWNSYIQEKTQTALSTGNVVSLGILTFLAVFREGTETVLFIIGMANQISAQQLLLGILVGFGVLGVVAFIMLYIGAKLPIRPFFLVSSLIVLYLCIKFAGLGVNSLQLAGVIPTTNSSVLPSIKLLAFYPSWESAIPQILIIVVAISVVVWSKINTRTSNT</sequence>
<evidence type="ECO:0000256" key="1">
    <source>
        <dbReference type="ARBA" id="ARBA00004141"/>
    </source>
</evidence>
<dbReference type="AlphaFoldDB" id="A0A0F7CIR5"/>
<dbReference type="PANTHER" id="PTHR31632:SF2">
    <property type="entry name" value="PLASMA MEMBRANE IRON PERMEASE"/>
    <property type="match status" value="1"/>
</dbReference>
<dbReference type="EMBL" id="CP011114">
    <property type="protein sequence ID" value="AKG34830.1"/>
    <property type="molecule type" value="Genomic_DNA"/>
</dbReference>
<feature type="transmembrane region" description="Helical" evidence="6">
    <location>
        <begin position="459"/>
        <end position="478"/>
    </location>
</feature>
<evidence type="ECO:0000313" key="9">
    <source>
        <dbReference type="Proteomes" id="UP000034189"/>
    </source>
</evidence>
<dbReference type="HOGENOM" id="CLU_023979_0_0_9"/>
<evidence type="ECO:0000256" key="6">
    <source>
        <dbReference type="SAM" id="Phobius"/>
    </source>
</evidence>
<protein>
    <submittedName>
        <fullName evidence="8">Iron permease</fullName>
    </submittedName>
</protein>
<keyword evidence="3 6" id="KW-0812">Transmembrane</keyword>
<evidence type="ECO:0000256" key="7">
    <source>
        <dbReference type="SAM" id="SignalP"/>
    </source>
</evidence>
<dbReference type="Pfam" id="PF03239">
    <property type="entry name" value="FTR1"/>
    <property type="match status" value="1"/>
</dbReference>
<comment type="similarity">
    <text evidence="2">Belongs to the oxidase-dependent Fe transporter (OFeT) (TC 9.A.10.1) family.</text>
</comment>
<dbReference type="OrthoDB" id="8215804at2"/>
<reference evidence="8 9" key="2">
    <citation type="journal article" date="2016" name="Genome Announc.">
        <title>Genome Sequence of a Gram-Positive Diazotroph, Paenibacillus durus Type Strain ATCC 35681.</title>
        <authorList>
            <person name="Halim M.A."/>
            <person name="Rahman A.Y."/>
            <person name="Sim K.S."/>
            <person name="Yam H.C."/>
            <person name="Rahim A.A."/>
            <person name="Ghazali A.H."/>
            <person name="Najimudin N."/>
        </authorList>
    </citation>
    <scope>NUCLEOTIDE SEQUENCE [LARGE SCALE GENOMIC DNA]</scope>
    <source>
        <strain evidence="8 9">ATCC 35681</strain>
    </source>
</reference>
<feature type="signal peptide" evidence="7">
    <location>
        <begin position="1"/>
        <end position="24"/>
    </location>
</feature>
<feature type="transmembrane region" description="Helical" evidence="6">
    <location>
        <begin position="337"/>
        <end position="356"/>
    </location>
</feature>
<feature type="transmembrane region" description="Helical" evidence="6">
    <location>
        <begin position="376"/>
        <end position="400"/>
    </location>
</feature>
<evidence type="ECO:0000256" key="5">
    <source>
        <dbReference type="ARBA" id="ARBA00023136"/>
    </source>
</evidence>
<dbReference type="PANTHER" id="PTHR31632">
    <property type="entry name" value="IRON TRANSPORTER FTH1"/>
    <property type="match status" value="1"/>
</dbReference>
<feature type="transmembrane region" description="Helical" evidence="6">
    <location>
        <begin position="407"/>
        <end position="427"/>
    </location>
</feature>
<gene>
    <name evidence="8" type="ORF">VK70_09820</name>
</gene>
<evidence type="ECO:0000313" key="8">
    <source>
        <dbReference type="EMBL" id="AKG34830.1"/>
    </source>
</evidence>
<feature type="transmembrane region" description="Helical" evidence="6">
    <location>
        <begin position="262"/>
        <end position="286"/>
    </location>
</feature>
<evidence type="ECO:0000256" key="4">
    <source>
        <dbReference type="ARBA" id="ARBA00022989"/>
    </source>
</evidence>
<dbReference type="RefSeq" id="WP_025694791.1">
    <property type="nucleotide sequence ID" value="NZ_ASQQ01000186.1"/>
</dbReference>
<dbReference type="Proteomes" id="UP000034189">
    <property type="component" value="Chromosome"/>
</dbReference>
<dbReference type="InterPro" id="IPR004923">
    <property type="entry name" value="FTR1/Fip1/EfeU"/>
</dbReference>
<comment type="subcellular location">
    <subcellularLocation>
        <location evidence="1">Membrane</location>
        <topology evidence="1">Multi-pass membrane protein</topology>
    </subcellularLocation>
</comment>
<dbReference type="PATRIC" id="fig|1333534.5.peg.2156"/>
<feature type="chain" id="PRO_5039045699" evidence="7">
    <location>
        <begin position="25"/>
        <end position="485"/>
    </location>
</feature>
<name>A0A0F7CIR5_PAEDU</name>
<dbReference type="GO" id="GO:0033573">
    <property type="term" value="C:high-affinity iron permease complex"/>
    <property type="evidence" value="ECO:0007669"/>
    <property type="project" value="InterPro"/>
</dbReference>